<protein>
    <submittedName>
        <fullName evidence="1">Uncharacterized protein</fullName>
    </submittedName>
</protein>
<dbReference type="GeneID" id="3776402"/>
<keyword evidence="1" id="KW-0150">Chloroplast</keyword>
<dbReference type="KEGG" id="nto:3776402"/>
<accession>Q33C34</accession>
<geneLocation type="chloroplast" evidence="1"/>
<proteinExistence type="predicted"/>
<evidence type="ECO:0000313" key="1">
    <source>
        <dbReference type="EMBL" id="BAE48001.1"/>
    </source>
</evidence>
<reference evidence="1" key="1">
    <citation type="journal article" date="2006" name="Mol. Genet. Genomics">
        <title>The chloroplast genome of Nicotiana sylvestris and Nicotiana tomentosiformis: complete sequencing confirms that the Nicotiana sylvestris progenitor is the maternal genome donor of Nicotiana tabacum.</title>
        <authorList>
            <person name="Yukawa M."/>
            <person name="Tsudzuki T."/>
            <person name="Sugiura M."/>
        </authorList>
    </citation>
    <scope>NUCLEOTIDE SEQUENCE</scope>
</reference>
<dbReference type="EMBL" id="AB240139">
    <property type="protein sequence ID" value="BAE48001.1"/>
    <property type="molecule type" value="Genomic_DNA"/>
</dbReference>
<sequence length="73" mass="8562">MKMDPWSMIKKWGKSRSNSDLSYLTLGKFTSPKGKKIFRILGFSLGFKSDENNILRLAIHLFSNRPIYYLLFD</sequence>
<dbReference type="AlphaFoldDB" id="Q33C34"/>
<keyword evidence="1" id="KW-0934">Plastid</keyword>
<name>Q33C34_NICTO</name>
<organism evidence="1">
    <name type="scientific">Nicotiana tomentosiformis</name>
    <name type="common">Tobacco</name>
    <dbReference type="NCBI Taxonomy" id="4098"/>
    <lineage>
        <taxon>Eukaryota</taxon>
        <taxon>Viridiplantae</taxon>
        <taxon>Streptophyta</taxon>
        <taxon>Embryophyta</taxon>
        <taxon>Tracheophyta</taxon>
        <taxon>Spermatophyta</taxon>
        <taxon>Magnoliopsida</taxon>
        <taxon>eudicotyledons</taxon>
        <taxon>Gunneridae</taxon>
        <taxon>Pentapetalae</taxon>
        <taxon>asterids</taxon>
        <taxon>lamiids</taxon>
        <taxon>Solanales</taxon>
        <taxon>Solanaceae</taxon>
        <taxon>Nicotianoideae</taxon>
        <taxon>Nicotianeae</taxon>
        <taxon>Nicotiana</taxon>
    </lineage>
</organism>
<dbReference type="RefSeq" id="YP_398863.1">
    <property type="nucleotide sequence ID" value="NC_007602.1"/>
</dbReference>